<protein>
    <submittedName>
        <fullName evidence="2">DUF6537 domain-containing protein</fullName>
    </submittedName>
</protein>
<reference evidence="3" key="1">
    <citation type="journal article" date="2019" name="Int. J. Syst. Evol. Microbiol.">
        <title>The Global Catalogue of Microorganisms (GCM) 10K type strain sequencing project: providing services to taxonomists for standard genome sequencing and annotation.</title>
        <authorList>
            <consortium name="The Broad Institute Genomics Platform"/>
            <consortium name="The Broad Institute Genome Sequencing Center for Infectious Disease"/>
            <person name="Wu L."/>
            <person name="Ma J."/>
        </authorList>
    </citation>
    <scope>NUCLEOTIDE SEQUENCE [LARGE SCALE GENOMIC DNA]</scope>
    <source>
        <strain evidence="3">CGMCC 4.7676</strain>
    </source>
</reference>
<evidence type="ECO:0000313" key="3">
    <source>
        <dbReference type="Proteomes" id="UP001595645"/>
    </source>
</evidence>
<keyword evidence="3" id="KW-1185">Reference proteome</keyword>
<sequence>MAGSTLEGEVRRLVEIRASELVGFQDVKTAENYIRFVQRVWDAERAVTSETRFSEAVARYLYKLTAYKDEYEVARLLTAPGFAEAATAEVPGSGRVAFQLHPPMLRALGRQKKMAFGPRSHRMLRVLATLKRLRGTPFDVFGYTHVRRLERALVAHYREVLTGLAESLSPQSYQRAVRVASLPDLIRGFEGVKLATITTYRDCLAAEGIDEGQLGRLPRRQDS</sequence>
<dbReference type="EMBL" id="JBHRWK010000038">
    <property type="protein sequence ID" value="MFC3452667.1"/>
    <property type="molecule type" value="Genomic_DNA"/>
</dbReference>
<dbReference type="Proteomes" id="UP001595645">
    <property type="component" value="Unassembled WGS sequence"/>
</dbReference>
<feature type="domain" description="DUF6537" evidence="1">
    <location>
        <begin position="10"/>
        <end position="202"/>
    </location>
</feature>
<comment type="caution">
    <text evidence="2">The sequence shown here is derived from an EMBL/GenBank/DDBJ whole genome shotgun (WGS) entry which is preliminary data.</text>
</comment>
<dbReference type="RefSeq" id="WP_378241436.1">
    <property type="nucleotide sequence ID" value="NZ_JBHRWK010000038.1"/>
</dbReference>
<dbReference type="Pfam" id="PF20169">
    <property type="entry name" value="DUF6537"/>
    <property type="match status" value="1"/>
</dbReference>
<accession>A0ABV7P2J1</accession>
<evidence type="ECO:0000259" key="1">
    <source>
        <dbReference type="Pfam" id="PF20169"/>
    </source>
</evidence>
<proteinExistence type="predicted"/>
<evidence type="ECO:0000313" key="2">
    <source>
        <dbReference type="EMBL" id="MFC3452667.1"/>
    </source>
</evidence>
<name>A0ABV7P2J1_9PSEU</name>
<gene>
    <name evidence="2" type="ORF">ACFOSH_24795</name>
</gene>
<organism evidence="2 3">
    <name type="scientific">Amycolatopsis speibonae</name>
    <dbReference type="NCBI Taxonomy" id="1450224"/>
    <lineage>
        <taxon>Bacteria</taxon>
        <taxon>Bacillati</taxon>
        <taxon>Actinomycetota</taxon>
        <taxon>Actinomycetes</taxon>
        <taxon>Pseudonocardiales</taxon>
        <taxon>Pseudonocardiaceae</taxon>
        <taxon>Amycolatopsis</taxon>
    </lineage>
</organism>
<dbReference type="InterPro" id="IPR046667">
    <property type="entry name" value="DUF6537"/>
</dbReference>